<dbReference type="Proteomes" id="UP001293718">
    <property type="component" value="Unassembled WGS sequence"/>
</dbReference>
<reference evidence="1 2" key="1">
    <citation type="submission" date="2023-11" db="EMBL/GenBank/DDBJ databases">
        <title>Draft genome of Azohydromonas lata strain H1 (DSM1123), a polyhydroxyalkanoate producer.</title>
        <authorList>
            <person name="Traversa D."/>
            <person name="D'Addabbo P."/>
            <person name="Pazzani C."/>
            <person name="Manzari C."/>
            <person name="Chiara M."/>
            <person name="Scrascia M."/>
        </authorList>
    </citation>
    <scope>NUCLEOTIDE SEQUENCE [LARGE SCALE GENOMIC DNA]</scope>
    <source>
        <strain evidence="1 2">H1</strain>
    </source>
</reference>
<sequence>MSKDCLASQALVGEIEQQLRLVPLLRTALEGNALFELTVAAPSFHERDHHGRNWDVAGFRSGFLYWPQCHDEFRRIVDRVRARYDLAP</sequence>
<evidence type="ECO:0000313" key="1">
    <source>
        <dbReference type="EMBL" id="MDZ5456815.1"/>
    </source>
</evidence>
<protein>
    <submittedName>
        <fullName evidence="1">Uncharacterized protein</fullName>
    </submittedName>
</protein>
<organism evidence="1 2">
    <name type="scientific">Azohydromonas lata</name>
    <dbReference type="NCBI Taxonomy" id="45677"/>
    <lineage>
        <taxon>Bacteria</taxon>
        <taxon>Pseudomonadati</taxon>
        <taxon>Pseudomonadota</taxon>
        <taxon>Betaproteobacteria</taxon>
        <taxon>Burkholderiales</taxon>
        <taxon>Sphaerotilaceae</taxon>
        <taxon>Azohydromonas</taxon>
    </lineage>
</organism>
<name>A0ABU5IE75_9BURK</name>
<keyword evidence="2" id="KW-1185">Reference proteome</keyword>
<dbReference type="EMBL" id="JAXOJX010000012">
    <property type="protein sequence ID" value="MDZ5456815.1"/>
    <property type="molecule type" value="Genomic_DNA"/>
</dbReference>
<accession>A0ABU5IE75</accession>
<proteinExistence type="predicted"/>
<dbReference type="RefSeq" id="WP_322465253.1">
    <property type="nucleotide sequence ID" value="NZ_JAXOJX010000012.1"/>
</dbReference>
<evidence type="ECO:0000313" key="2">
    <source>
        <dbReference type="Proteomes" id="UP001293718"/>
    </source>
</evidence>
<comment type="caution">
    <text evidence="1">The sequence shown here is derived from an EMBL/GenBank/DDBJ whole genome shotgun (WGS) entry which is preliminary data.</text>
</comment>
<gene>
    <name evidence="1" type="ORF">SM757_09550</name>
</gene>